<dbReference type="EMBL" id="JXTB01000086">
    <property type="protein sequence ID" value="PON65597.1"/>
    <property type="molecule type" value="Genomic_DNA"/>
</dbReference>
<accession>A0A2P5CX46</accession>
<comment type="caution">
    <text evidence="1">The sequence shown here is derived from an EMBL/GenBank/DDBJ whole genome shotgun (WGS) entry which is preliminary data.</text>
</comment>
<name>A0A2P5CX46_PARAD</name>
<proteinExistence type="predicted"/>
<organism evidence="1 2">
    <name type="scientific">Parasponia andersonii</name>
    <name type="common">Sponia andersonii</name>
    <dbReference type="NCBI Taxonomy" id="3476"/>
    <lineage>
        <taxon>Eukaryota</taxon>
        <taxon>Viridiplantae</taxon>
        <taxon>Streptophyta</taxon>
        <taxon>Embryophyta</taxon>
        <taxon>Tracheophyta</taxon>
        <taxon>Spermatophyta</taxon>
        <taxon>Magnoliopsida</taxon>
        <taxon>eudicotyledons</taxon>
        <taxon>Gunneridae</taxon>
        <taxon>Pentapetalae</taxon>
        <taxon>rosids</taxon>
        <taxon>fabids</taxon>
        <taxon>Rosales</taxon>
        <taxon>Cannabaceae</taxon>
        <taxon>Parasponia</taxon>
    </lineage>
</organism>
<evidence type="ECO:0000313" key="1">
    <source>
        <dbReference type="EMBL" id="PON65597.1"/>
    </source>
</evidence>
<dbReference type="AlphaFoldDB" id="A0A2P5CX46"/>
<protein>
    <submittedName>
        <fullName evidence="1">Uncharacterized protein</fullName>
    </submittedName>
</protein>
<keyword evidence="2" id="KW-1185">Reference proteome</keyword>
<dbReference type="Proteomes" id="UP000237105">
    <property type="component" value="Unassembled WGS sequence"/>
</dbReference>
<evidence type="ECO:0000313" key="2">
    <source>
        <dbReference type="Proteomes" id="UP000237105"/>
    </source>
</evidence>
<sequence>MDDLWSKPLGGGVLNAHEPCLLYRLIHFKGCGHLLCINWLEGAAKYY</sequence>
<gene>
    <name evidence="1" type="ORF">PanWU01x14_116090</name>
</gene>
<reference evidence="2" key="1">
    <citation type="submission" date="2016-06" db="EMBL/GenBank/DDBJ databases">
        <title>Parallel loss of symbiosis genes in relatives of nitrogen-fixing non-legume Parasponia.</title>
        <authorList>
            <person name="Van Velzen R."/>
            <person name="Holmer R."/>
            <person name="Bu F."/>
            <person name="Rutten L."/>
            <person name="Van Zeijl A."/>
            <person name="Liu W."/>
            <person name="Santuari L."/>
            <person name="Cao Q."/>
            <person name="Sharma T."/>
            <person name="Shen D."/>
            <person name="Roswanjaya Y."/>
            <person name="Wardhani T."/>
            <person name="Kalhor M.S."/>
            <person name="Jansen J."/>
            <person name="Van den Hoogen J."/>
            <person name="Gungor B."/>
            <person name="Hartog M."/>
            <person name="Hontelez J."/>
            <person name="Verver J."/>
            <person name="Yang W.-C."/>
            <person name="Schijlen E."/>
            <person name="Repin R."/>
            <person name="Schilthuizen M."/>
            <person name="Schranz E."/>
            <person name="Heidstra R."/>
            <person name="Miyata K."/>
            <person name="Fedorova E."/>
            <person name="Kohlen W."/>
            <person name="Bisseling T."/>
            <person name="Smit S."/>
            <person name="Geurts R."/>
        </authorList>
    </citation>
    <scope>NUCLEOTIDE SEQUENCE [LARGE SCALE GENOMIC DNA]</scope>
    <source>
        <strain evidence="2">cv. WU1-14</strain>
    </source>
</reference>